<proteinExistence type="predicted"/>
<sequence>MGWGEMFPKQNANFVPNPIGFEGNNLEVPMQGLSTNSSPGLQGEYQSMPHPANGDQRSLASGS</sequence>
<gene>
    <name evidence="2" type="ORF">PHISCL_11200</name>
</gene>
<organism evidence="2 3">
    <name type="scientific">Aspergillus sclerotialis</name>
    <dbReference type="NCBI Taxonomy" id="2070753"/>
    <lineage>
        <taxon>Eukaryota</taxon>
        <taxon>Fungi</taxon>
        <taxon>Dikarya</taxon>
        <taxon>Ascomycota</taxon>
        <taxon>Pezizomycotina</taxon>
        <taxon>Eurotiomycetes</taxon>
        <taxon>Eurotiomycetidae</taxon>
        <taxon>Eurotiales</taxon>
        <taxon>Aspergillaceae</taxon>
        <taxon>Aspergillus</taxon>
        <taxon>Aspergillus subgen. Polypaecilum</taxon>
    </lineage>
</organism>
<evidence type="ECO:0000313" key="3">
    <source>
        <dbReference type="Proteomes" id="UP000266188"/>
    </source>
</evidence>
<name>A0A3A2Z2N0_9EURO</name>
<accession>A0A3A2Z2N0</accession>
<evidence type="ECO:0000313" key="2">
    <source>
        <dbReference type="EMBL" id="RJE16463.1"/>
    </source>
</evidence>
<comment type="caution">
    <text evidence="2">The sequence shown here is derived from an EMBL/GenBank/DDBJ whole genome shotgun (WGS) entry which is preliminary data.</text>
</comment>
<reference evidence="3" key="1">
    <citation type="submission" date="2017-02" db="EMBL/GenBank/DDBJ databases">
        <authorList>
            <person name="Tafer H."/>
            <person name="Lopandic K."/>
        </authorList>
    </citation>
    <scope>NUCLEOTIDE SEQUENCE [LARGE SCALE GENOMIC DNA]</scope>
    <source>
        <strain evidence="3">CBS 366.77</strain>
    </source>
</reference>
<feature type="region of interest" description="Disordered" evidence="1">
    <location>
        <begin position="26"/>
        <end position="63"/>
    </location>
</feature>
<keyword evidence="3" id="KW-1185">Reference proteome</keyword>
<dbReference type="EMBL" id="MVGC01004783">
    <property type="protein sequence ID" value="RJE16463.1"/>
    <property type="molecule type" value="Genomic_DNA"/>
</dbReference>
<protein>
    <submittedName>
        <fullName evidence="2">Uncharacterized protein</fullName>
    </submittedName>
</protein>
<dbReference type="STRING" id="2070753.A0A3A2Z2N0"/>
<evidence type="ECO:0000256" key="1">
    <source>
        <dbReference type="SAM" id="MobiDB-lite"/>
    </source>
</evidence>
<dbReference type="Proteomes" id="UP000266188">
    <property type="component" value="Unassembled WGS sequence"/>
</dbReference>
<dbReference type="AlphaFoldDB" id="A0A3A2Z2N0"/>